<keyword evidence="1" id="KW-0812">Transmembrane</keyword>
<dbReference type="Proteomes" id="UP001183420">
    <property type="component" value="Unassembled WGS sequence"/>
</dbReference>
<feature type="transmembrane region" description="Helical" evidence="1">
    <location>
        <begin position="55"/>
        <end position="73"/>
    </location>
</feature>
<gene>
    <name evidence="2" type="ORF">RNC47_18890</name>
</gene>
<accession>A0ABU2LS32</accession>
<name>A0ABU2LS32_9ACTN</name>
<evidence type="ECO:0000313" key="2">
    <source>
        <dbReference type="EMBL" id="MDT0320407.1"/>
    </source>
</evidence>
<organism evidence="2 3">
    <name type="scientific">Streptomyces millisiae</name>
    <dbReference type="NCBI Taxonomy" id="3075542"/>
    <lineage>
        <taxon>Bacteria</taxon>
        <taxon>Bacillati</taxon>
        <taxon>Actinomycetota</taxon>
        <taxon>Actinomycetes</taxon>
        <taxon>Kitasatosporales</taxon>
        <taxon>Streptomycetaceae</taxon>
        <taxon>Streptomyces</taxon>
    </lineage>
</organism>
<evidence type="ECO:0000256" key="1">
    <source>
        <dbReference type="SAM" id="Phobius"/>
    </source>
</evidence>
<reference evidence="3" key="1">
    <citation type="submission" date="2023-07" db="EMBL/GenBank/DDBJ databases">
        <title>30 novel species of actinomycetes from the DSMZ collection.</title>
        <authorList>
            <person name="Nouioui I."/>
        </authorList>
    </citation>
    <scope>NUCLEOTIDE SEQUENCE [LARGE SCALE GENOMIC DNA]</scope>
    <source>
        <strain evidence="3">DSM 44918</strain>
    </source>
</reference>
<proteinExistence type="predicted"/>
<dbReference type="EMBL" id="JAVREM010000024">
    <property type="protein sequence ID" value="MDT0320407.1"/>
    <property type="molecule type" value="Genomic_DNA"/>
</dbReference>
<sequence>MDDPYLLTGDTASAPTPPAAARPGLLPGLLWLVLAVSVVGNSVGSLAGAPTAAHLAFGTVTALSGAALVALRLRSRR</sequence>
<keyword evidence="1" id="KW-0472">Membrane</keyword>
<protein>
    <submittedName>
        <fullName evidence="2">Uncharacterized protein</fullName>
    </submittedName>
</protein>
<keyword evidence="3" id="KW-1185">Reference proteome</keyword>
<comment type="caution">
    <text evidence="2">The sequence shown here is derived from an EMBL/GenBank/DDBJ whole genome shotgun (WGS) entry which is preliminary data.</text>
</comment>
<keyword evidence="1" id="KW-1133">Transmembrane helix</keyword>
<dbReference type="RefSeq" id="WP_311600279.1">
    <property type="nucleotide sequence ID" value="NZ_JAVREM010000024.1"/>
</dbReference>
<evidence type="ECO:0000313" key="3">
    <source>
        <dbReference type="Proteomes" id="UP001183420"/>
    </source>
</evidence>